<proteinExistence type="predicted"/>
<evidence type="ECO:0000313" key="1">
    <source>
        <dbReference type="EMBL" id="KAE9454351.1"/>
    </source>
</evidence>
<dbReference type="Proteomes" id="UP000428333">
    <property type="component" value="Linkage Group LG08"/>
</dbReference>
<name>A0A6A4LE78_9ERIC</name>
<keyword evidence="2" id="KW-1185">Reference proteome</keyword>
<sequence length="32" mass="3264">SAVEAAETAVGGGALSVFLRRRVGSPTRYDVA</sequence>
<comment type="caution">
    <text evidence="1">The sequence shown here is derived from an EMBL/GenBank/DDBJ whole genome shotgun (WGS) entry which is preliminary data.</text>
</comment>
<accession>A0A6A4LE78</accession>
<protein>
    <submittedName>
        <fullName evidence="1">Uncharacterized protein</fullName>
    </submittedName>
</protein>
<feature type="non-terminal residue" evidence="1">
    <location>
        <position position="1"/>
    </location>
</feature>
<evidence type="ECO:0000313" key="2">
    <source>
        <dbReference type="Proteomes" id="UP000428333"/>
    </source>
</evidence>
<dbReference type="AlphaFoldDB" id="A0A6A4LE78"/>
<dbReference type="EMBL" id="QEFC01002123">
    <property type="protein sequence ID" value="KAE9454351.1"/>
    <property type="molecule type" value="Genomic_DNA"/>
</dbReference>
<gene>
    <name evidence="1" type="ORF">C3L33_13763</name>
</gene>
<reference evidence="1 2" key="1">
    <citation type="journal article" date="2019" name="Genome Biol. Evol.">
        <title>The Rhododendron genome and chromosomal organization provide insight into shared whole-genome duplications across the heath family (Ericaceae).</title>
        <authorList>
            <person name="Soza V.L."/>
            <person name="Lindsley D."/>
            <person name="Waalkes A."/>
            <person name="Ramage E."/>
            <person name="Patwardhan R.P."/>
            <person name="Burton J.N."/>
            <person name="Adey A."/>
            <person name="Kumar A."/>
            <person name="Qiu R."/>
            <person name="Shendure J."/>
            <person name="Hall B."/>
        </authorList>
    </citation>
    <scope>NUCLEOTIDE SEQUENCE [LARGE SCALE GENOMIC DNA]</scope>
    <source>
        <strain evidence="1">RSF 1966-606</strain>
    </source>
</reference>
<organism evidence="1 2">
    <name type="scientific">Rhododendron williamsianum</name>
    <dbReference type="NCBI Taxonomy" id="262921"/>
    <lineage>
        <taxon>Eukaryota</taxon>
        <taxon>Viridiplantae</taxon>
        <taxon>Streptophyta</taxon>
        <taxon>Embryophyta</taxon>
        <taxon>Tracheophyta</taxon>
        <taxon>Spermatophyta</taxon>
        <taxon>Magnoliopsida</taxon>
        <taxon>eudicotyledons</taxon>
        <taxon>Gunneridae</taxon>
        <taxon>Pentapetalae</taxon>
        <taxon>asterids</taxon>
        <taxon>Ericales</taxon>
        <taxon>Ericaceae</taxon>
        <taxon>Ericoideae</taxon>
        <taxon>Rhodoreae</taxon>
        <taxon>Rhododendron</taxon>
    </lineage>
</organism>